<evidence type="ECO:0000313" key="6">
    <source>
        <dbReference type="EMBL" id="EHN09873.1"/>
    </source>
</evidence>
<reference evidence="6 7" key="1">
    <citation type="journal article" date="2013" name="Biodegradation">
        <title>Quantitative proteomic analysis of ibuprofen-degrading Patulibacter sp. strain I11.</title>
        <authorList>
            <person name="Almeida B."/>
            <person name="Kjeldal H."/>
            <person name="Lolas I."/>
            <person name="Knudsen A.D."/>
            <person name="Carvalho G."/>
            <person name="Nielsen K.L."/>
            <person name="Barreto Crespo M.T."/>
            <person name="Stensballe A."/>
            <person name="Nielsen J.L."/>
        </authorList>
    </citation>
    <scope>NUCLEOTIDE SEQUENCE [LARGE SCALE GENOMIC DNA]</scope>
    <source>
        <strain evidence="6 7">I11</strain>
    </source>
</reference>
<gene>
    <name evidence="6" type="ORF">PAI11_32870</name>
</gene>
<keyword evidence="7" id="KW-1185">Reference proteome</keyword>
<dbReference type="GO" id="GO:0003677">
    <property type="term" value="F:DNA binding"/>
    <property type="evidence" value="ECO:0007669"/>
    <property type="project" value="UniProtKB-KW"/>
</dbReference>
<organism evidence="6 7">
    <name type="scientific">Patulibacter medicamentivorans</name>
    <dbReference type="NCBI Taxonomy" id="1097667"/>
    <lineage>
        <taxon>Bacteria</taxon>
        <taxon>Bacillati</taxon>
        <taxon>Actinomycetota</taxon>
        <taxon>Thermoleophilia</taxon>
        <taxon>Solirubrobacterales</taxon>
        <taxon>Patulibacteraceae</taxon>
        <taxon>Patulibacter</taxon>
    </lineage>
</organism>
<dbReference type="PRINTS" id="PR00039">
    <property type="entry name" value="HTHLYSR"/>
</dbReference>
<protein>
    <submittedName>
        <fullName evidence="6">LysR-family transcriptional regulator</fullName>
    </submittedName>
</protein>
<dbReference type="InterPro" id="IPR036390">
    <property type="entry name" value="WH_DNA-bd_sf"/>
</dbReference>
<dbReference type="FunFam" id="1.10.10.10:FF:000001">
    <property type="entry name" value="LysR family transcriptional regulator"/>
    <property type="match status" value="1"/>
</dbReference>
<feature type="domain" description="HTH lysR-type" evidence="5">
    <location>
        <begin position="4"/>
        <end position="61"/>
    </location>
</feature>
<dbReference type="PANTHER" id="PTHR30346">
    <property type="entry name" value="TRANSCRIPTIONAL DUAL REGULATOR HCAR-RELATED"/>
    <property type="match status" value="1"/>
</dbReference>
<evidence type="ECO:0000313" key="7">
    <source>
        <dbReference type="Proteomes" id="UP000005143"/>
    </source>
</evidence>
<dbReference type="GO" id="GO:0003700">
    <property type="term" value="F:DNA-binding transcription factor activity"/>
    <property type="evidence" value="ECO:0007669"/>
    <property type="project" value="InterPro"/>
</dbReference>
<accession>H0E8X3</accession>
<evidence type="ECO:0000259" key="5">
    <source>
        <dbReference type="PROSITE" id="PS50931"/>
    </source>
</evidence>
<evidence type="ECO:0000256" key="2">
    <source>
        <dbReference type="ARBA" id="ARBA00023015"/>
    </source>
</evidence>
<dbReference type="RefSeq" id="WP_007577195.1">
    <property type="nucleotide sequence ID" value="NZ_AGUD01000248.1"/>
</dbReference>
<dbReference type="Pfam" id="PF00126">
    <property type="entry name" value="HTH_1"/>
    <property type="match status" value="1"/>
</dbReference>
<comment type="caution">
    <text evidence="6">The sequence shown here is derived from an EMBL/GenBank/DDBJ whole genome shotgun (WGS) entry which is preliminary data.</text>
</comment>
<keyword evidence="2" id="KW-0805">Transcription regulation</keyword>
<dbReference type="EMBL" id="AGUD01000248">
    <property type="protein sequence ID" value="EHN09873.1"/>
    <property type="molecule type" value="Genomic_DNA"/>
</dbReference>
<keyword evidence="3" id="KW-0238">DNA-binding</keyword>
<dbReference type="InterPro" id="IPR000847">
    <property type="entry name" value="LysR_HTH_N"/>
</dbReference>
<dbReference type="AlphaFoldDB" id="H0E8X3"/>
<dbReference type="CDD" id="cd08434">
    <property type="entry name" value="PBP2_GltC_like"/>
    <property type="match status" value="1"/>
</dbReference>
<keyword evidence="4" id="KW-0804">Transcription</keyword>
<dbReference type="GO" id="GO:0032993">
    <property type="term" value="C:protein-DNA complex"/>
    <property type="evidence" value="ECO:0007669"/>
    <property type="project" value="TreeGrafter"/>
</dbReference>
<dbReference type="SUPFAM" id="SSF46785">
    <property type="entry name" value="Winged helix' DNA-binding domain"/>
    <property type="match status" value="1"/>
</dbReference>
<sequence>MSDLRLEDLRWFVEVAEREHVSQAAAALHVSQPALSRSVARVEAWAGVPLLDRVGRGVRLNPQGRELVEHLRRAASEVDAGRDRVREAAGLERGRLRLAFQHSLGAWLVPELLARFREQHPTVEVRLREDSRTALLAALGDGEIDLALVSPVPDDERLAWRPLWVEPLRLLLPPGHRLAGRERIAMAEIAGESFAALHHGYGLRTLFEQLCGRAGFVPRIVLETSSFATLQGLVAAGHGLAVLPPPGPGEVHPGPQPAAAEIDDPDATRTVALAWRAGGYRSPAVEAFRTLAETWSATGG</sequence>
<evidence type="ECO:0000256" key="4">
    <source>
        <dbReference type="ARBA" id="ARBA00023163"/>
    </source>
</evidence>
<dbReference type="InterPro" id="IPR005119">
    <property type="entry name" value="LysR_subst-bd"/>
</dbReference>
<name>H0E8X3_9ACTN</name>
<dbReference type="PROSITE" id="PS50931">
    <property type="entry name" value="HTH_LYSR"/>
    <property type="match status" value="1"/>
</dbReference>
<dbReference type="Pfam" id="PF03466">
    <property type="entry name" value="LysR_substrate"/>
    <property type="match status" value="1"/>
</dbReference>
<dbReference type="SUPFAM" id="SSF53850">
    <property type="entry name" value="Periplasmic binding protein-like II"/>
    <property type="match status" value="1"/>
</dbReference>
<comment type="similarity">
    <text evidence="1">Belongs to the LysR transcriptional regulatory family.</text>
</comment>
<dbReference type="OrthoDB" id="3181812at2"/>
<dbReference type="Gene3D" id="1.10.10.10">
    <property type="entry name" value="Winged helix-like DNA-binding domain superfamily/Winged helix DNA-binding domain"/>
    <property type="match status" value="1"/>
</dbReference>
<evidence type="ECO:0000256" key="3">
    <source>
        <dbReference type="ARBA" id="ARBA00023125"/>
    </source>
</evidence>
<dbReference type="Gene3D" id="3.40.190.290">
    <property type="match status" value="1"/>
</dbReference>
<dbReference type="PANTHER" id="PTHR30346:SF28">
    <property type="entry name" value="HTH-TYPE TRANSCRIPTIONAL REGULATOR CYNR"/>
    <property type="match status" value="1"/>
</dbReference>
<evidence type="ECO:0000256" key="1">
    <source>
        <dbReference type="ARBA" id="ARBA00009437"/>
    </source>
</evidence>
<dbReference type="Proteomes" id="UP000005143">
    <property type="component" value="Unassembled WGS sequence"/>
</dbReference>
<dbReference type="InterPro" id="IPR036388">
    <property type="entry name" value="WH-like_DNA-bd_sf"/>
</dbReference>
<proteinExistence type="inferred from homology"/>